<evidence type="ECO:0000313" key="3">
    <source>
        <dbReference type="Proteomes" id="UP000026961"/>
    </source>
</evidence>
<proteinExistence type="predicted"/>
<organism evidence="2">
    <name type="scientific">Oryza glumipatula</name>
    <dbReference type="NCBI Taxonomy" id="40148"/>
    <lineage>
        <taxon>Eukaryota</taxon>
        <taxon>Viridiplantae</taxon>
        <taxon>Streptophyta</taxon>
        <taxon>Embryophyta</taxon>
        <taxon>Tracheophyta</taxon>
        <taxon>Spermatophyta</taxon>
        <taxon>Magnoliopsida</taxon>
        <taxon>Liliopsida</taxon>
        <taxon>Poales</taxon>
        <taxon>Poaceae</taxon>
        <taxon>BOP clade</taxon>
        <taxon>Oryzoideae</taxon>
        <taxon>Oryzeae</taxon>
        <taxon>Oryzinae</taxon>
        <taxon>Oryza</taxon>
    </lineage>
</organism>
<reference evidence="2" key="1">
    <citation type="submission" date="2013-08" db="EMBL/GenBank/DDBJ databases">
        <title>Oryza genome evolution.</title>
        <authorList>
            <person name="Wing R.A."/>
            <person name="Panaud O."/>
            <person name="Oliveira A.C."/>
        </authorList>
    </citation>
    <scope>NUCLEOTIDE SEQUENCE</scope>
</reference>
<reference evidence="2" key="3">
    <citation type="submission" date="2018-05" db="EMBL/GenBank/DDBJ databases">
        <title>OgluRS3 (Oryza glumaepatula Reference Sequence Version 3).</title>
        <authorList>
            <person name="Zhang J."/>
            <person name="Kudrna D."/>
            <person name="Lee S."/>
            <person name="Talag J."/>
            <person name="Welchert J."/>
            <person name="Wing R.A."/>
        </authorList>
    </citation>
    <scope>NUCLEOTIDE SEQUENCE [LARGE SCALE GENOMIC DNA]</scope>
</reference>
<dbReference type="Gramene" id="OGLUM01G14000.1">
    <property type="protein sequence ID" value="OGLUM01G14000.1"/>
    <property type="gene ID" value="OGLUM01G14000"/>
</dbReference>
<keyword evidence="3" id="KW-1185">Reference proteome</keyword>
<reference evidence="2" key="2">
    <citation type="submission" date="2015-04" db="UniProtKB">
        <authorList>
            <consortium name="EnsemblPlants"/>
        </authorList>
    </citation>
    <scope>IDENTIFICATION</scope>
</reference>
<protein>
    <submittedName>
        <fullName evidence="2">Uncharacterized protein</fullName>
    </submittedName>
</protein>
<dbReference type="AlphaFoldDB" id="A0A0D9Y775"/>
<evidence type="ECO:0000313" key="2">
    <source>
        <dbReference type="EnsemblPlants" id="OGLUM01G14000.1"/>
    </source>
</evidence>
<dbReference type="HOGENOM" id="CLU_103941_0_0_1"/>
<dbReference type="Proteomes" id="UP000026961">
    <property type="component" value="Chromosome 1"/>
</dbReference>
<sequence length="251" mass="26789">MRGAVAEHMDGAAGGGQRRGRAPRQQRRGDISCGAAAAPFVGDDSEVPLSSSTSMVVGDESSSGRARWVPLVARTVGRVRRAVGGRRHRGHWTGTEAAVVLVPISASCFRGGSPPPSMSRSGGSFVVEELGVSSPLIGVAIWAPSDSSFGDVLLCFRRRPLSILCCALCFLSRSHDAGGDADEAEEDYEEELHACVDSPPPPASVSSFSSHRRKTRERERGGSMGEWDWGGIGVRKEMTCGPIYFFYVLFC</sequence>
<evidence type="ECO:0000256" key="1">
    <source>
        <dbReference type="SAM" id="MobiDB-lite"/>
    </source>
</evidence>
<feature type="region of interest" description="Disordered" evidence="1">
    <location>
        <begin position="196"/>
        <end position="222"/>
    </location>
</feature>
<name>A0A0D9Y775_9ORYZ</name>
<accession>A0A0D9Y775</accession>
<feature type="compositionally biased region" description="Basic and acidic residues" evidence="1">
    <location>
        <begin position="1"/>
        <end position="10"/>
    </location>
</feature>
<feature type="region of interest" description="Disordered" evidence="1">
    <location>
        <begin position="1"/>
        <end position="31"/>
    </location>
</feature>
<dbReference type="EnsemblPlants" id="OGLUM01G14000.1">
    <property type="protein sequence ID" value="OGLUM01G14000.1"/>
    <property type="gene ID" value="OGLUM01G14000"/>
</dbReference>